<evidence type="ECO:0000256" key="1">
    <source>
        <dbReference type="SAM" id="MobiDB-lite"/>
    </source>
</evidence>
<protein>
    <submittedName>
        <fullName evidence="2">Uncharacterized protein</fullName>
    </submittedName>
</protein>
<dbReference type="HOGENOM" id="CLU_1983019_0_0_1"/>
<gene>
    <name evidence="2" type="ORF">S7711_09797</name>
</gene>
<evidence type="ECO:0000313" key="2">
    <source>
        <dbReference type="EMBL" id="KEY74361.1"/>
    </source>
</evidence>
<dbReference type="AlphaFoldDB" id="A0A084B9Y2"/>
<dbReference type="Proteomes" id="UP000028045">
    <property type="component" value="Unassembled WGS sequence"/>
</dbReference>
<dbReference type="EMBL" id="KL647613">
    <property type="protein sequence ID" value="KEY74361.1"/>
    <property type="molecule type" value="Genomic_DNA"/>
</dbReference>
<organism evidence="2 3">
    <name type="scientific">Stachybotrys chartarum (strain CBS 109288 / IBT 7711)</name>
    <name type="common">Toxic black mold</name>
    <name type="synonym">Stilbospora chartarum</name>
    <dbReference type="NCBI Taxonomy" id="1280523"/>
    <lineage>
        <taxon>Eukaryota</taxon>
        <taxon>Fungi</taxon>
        <taxon>Dikarya</taxon>
        <taxon>Ascomycota</taxon>
        <taxon>Pezizomycotina</taxon>
        <taxon>Sordariomycetes</taxon>
        <taxon>Hypocreomycetidae</taxon>
        <taxon>Hypocreales</taxon>
        <taxon>Stachybotryaceae</taxon>
        <taxon>Stachybotrys</taxon>
    </lineage>
</organism>
<name>A0A084B9Y2_STACB</name>
<keyword evidence="3" id="KW-1185">Reference proteome</keyword>
<reference evidence="2 3" key="1">
    <citation type="journal article" date="2014" name="BMC Genomics">
        <title>Comparative genome sequencing reveals chemotype-specific gene clusters in the toxigenic black mold Stachybotrys.</title>
        <authorList>
            <person name="Semeiks J."/>
            <person name="Borek D."/>
            <person name="Otwinowski Z."/>
            <person name="Grishin N.V."/>
        </authorList>
    </citation>
    <scope>NUCLEOTIDE SEQUENCE [LARGE SCALE GENOMIC DNA]</scope>
    <source>
        <strain evidence="3">CBS 109288 / IBT 7711</strain>
    </source>
</reference>
<sequence>MLTIQINGNSVETSPSTSGKQLASHHAAPLEEMPATNYLVIQTRGSVHSAEKTQLAANNIKIHEVVSPNTGVDVNSIVEQIAAEVGISPSDVQVLGSKLRVTVPQVNLASVAAIDQVKTINALPVF</sequence>
<accession>A0A084B9Y2</accession>
<feature type="compositionally biased region" description="Polar residues" evidence="1">
    <location>
        <begin position="1"/>
        <end position="21"/>
    </location>
</feature>
<evidence type="ECO:0000313" key="3">
    <source>
        <dbReference type="Proteomes" id="UP000028045"/>
    </source>
</evidence>
<feature type="region of interest" description="Disordered" evidence="1">
    <location>
        <begin position="1"/>
        <end position="26"/>
    </location>
</feature>
<proteinExistence type="predicted"/>